<organism evidence="3 4">
    <name type="scientific">Symbiodinium microadriaticum</name>
    <name type="common">Dinoflagellate</name>
    <name type="synonym">Zooxanthella microadriatica</name>
    <dbReference type="NCBI Taxonomy" id="2951"/>
    <lineage>
        <taxon>Eukaryota</taxon>
        <taxon>Sar</taxon>
        <taxon>Alveolata</taxon>
        <taxon>Dinophyceae</taxon>
        <taxon>Suessiales</taxon>
        <taxon>Symbiodiniaceae</taxon>
        <taxon>Symbiodinium</taxon>
    </lineage>
</organism>
<feature type="compositionally biased region" description="Basic and acidic residues" evidence="2">
    <location>
        <begin position="727"/>
        <end position="738"/>
    </location>
</feature>
<dbReference type="SUPFAM" id="SSF69786">
    <property type="entry name" value="YggU-like"/>
    <property type="match status" value="1"/>
</dbReference>
<evidence type="ECO:0000256" key="1">
    <source>
        <dbReference type="ARBA" id="ARBA00010364"/>
    </source>
</evidence>
<dbReference type="OrthoDB" id="448941at2759"/>
<comment type="similarity">
    <text evidence="1">Belongs to the UPF0235 family.</text>
</comment>
<evidence type="ECO:0000313" key="4">
    <source>
        <dbReference type="Proteomes" id="UP000186817"/>
    </source>
</evidence>
<proteinExistence type="inferred from homology"/>
<dbReference type="SMART" id="SM01152">
    <property type="entry name" value="DUF167"/>
    <property type="match status" value="1"/>
</dbReference>
<comment type="caution">
    <text evidence="3">The sequence shown here is derived from an EMBL/GenBank/DDBJ whole genome shotgun (WGS) entry which is preliminary data.</text>
</comment>
<reference evidence="3 4" key="1">
    <citation type="submission" date="2016-02" db="EMBL/GenBank/DDBJ databases">
        <title>Genome analysis of coral dinoflagellate symbionts highlights evolutionary adaptations to a symbiotic lifestyle.</title>
        <authorList>
            <person name="Aranda M."/>
            <person name="Li Y."/>
            <person name="Liew Y.J."/>
            <person name="Baumgarten S."/>
            <person name="Simakov O."/>
            <person name="Wilson M."/>
            <person name="Piel J."/>
            <person name="Ashoor H."/>
            <person name="Bougouffa S."/>
            <person name="Bajic V.B."/>
            <person name="Ryu T."/>
            <person name="Ravasi T."/>
            <person name="Bayer T."/>
            <person name="Micklem G."/>
            <person name="Kim H."/>
            <person name="Bhak J."/>
            <person name="Lajeunesse T.C."/>
            <person name="Voolstra C.R."/>
        </authorList>
    </citation>
    <scope>NUCLEOTIDE SEQUENCE [LARGE SCALE GENOMIC DNA]</scope>
    <source>
        <strain evidence="3 4">CCMP2467</strain>
    </source>
</reference>
<name>A0A1Q9C4W0_SYMMI</name>
<feature type="region of interest" description="Disordered" evidence="2">
    <location>
        <begin position="632"/>
        <end position="738"/>
    </location>
</feature>
<feature type="compositionally biased region" description="Basic residues" evidence="2">
    <location>
        <begin position="663"/>
        <end position="672"/>
    </location>
</feature>
<keyword evidence="4" id="KW-1185">Reference proteome</keyword>
<dbReference type="EMBL" id="LSRX01001686">
    <property type="protein sequence ID" value="OLP77951.1"/>
    <property type="molecule type" value="Genomic_DNA"/>
</dbReference>
<dbReference type="InterPro" id="IPR036591">
    <property type="entry name" value="YggU-like_sf"/>
</dbReference>
<gene>
    <name evidence="3" type="ORF">AK812_SmicGene41928</name>
</gene>
<dbReference type="Proteomes" id="UP000186817">
    <property type="component" value="Unassembled WGS sequence"/>
</dbReference>
<evidence type="ECO:0000313" key="3">
    <source>
        <dbReference type="EMBL" id="OLP77951.1"/>
    </source>
</evidence>
<feature type="compositionally biased region" description="Low complexity" evidence="2">
    <location>
        <begin position="693"/>
        <end position="704"/>
    </location>
</feature>
<dbReference type="AlphaFoldDB" id="A0A1Q9C4W0"/>
<accession>A0A1Q9C4W0</accession>
<dbReference type="Gene3D" id="3.30.1200.10">
    <property type="entry name" value="YggU-like"/>
    <property type="match status" value="1"/>
</dbReference>
<protein>
    <submittedName>
        <fullName evidence="3">Uncharacterized protein</fullName>
    </submittedName>
</protein>
<evidence type="ECO:0000256" key="2">
    <source>
        <dbReference type="SAM" id="MobiDB-lite"/>
    </source>
</evidence>
<dbReference type="InterPro" id="IPR003746">
    <property type="entry name" value="DUF167"/>
</dbReference>
<sequence>MLSWSSVQFGPKDEQGFCDAKLTLVVRAGQPHNCIEEINSDVVVVSIGEPNKRGRGNRELSGFLRTLLGLAEDQVRLEDNVSSKSKTLLLKRLTCDKRSLIWQLQAKVGDKQPPRFATEEANAAFVSICVSSGPRPPARFQFDLHPDKACLISPVQGIKNVIPQVRFGKHKKSGFPTCFSHSEYGFHQKTRGRSSLEEAPKNLVFATDDEWLIDEINMELIRVHKKTRKVKYDPKEGQMPVPLELLDTTCKTIMQFAKNRVVTQEDDWRVTERPLTMQQMKRLFMTEASFKATSTAEANNEKAFENLAEASEKLGLEGTEEYKAFVRDHYRIERSSLMRLADQQYGYGQSGLYHDGVRVDEVGSFKLQHMRWRQTASRHPQHKFHLSEEDLKMDPVYSRRPERKDIVFRAGDVRSTLDDRQMAKASKAREETLEVNQALPERVRELSQANRAATRDELVNAKLHYFLAAGVDEQEIGDLSLDKMPNPILHRFGLAEDGRVPVYASKTKYTALVLNLGSLARNRNRSNYADFIDYDDSGVRAGAGMDTMRVCVFHMDSKVANKKVGLAHECFASMFMDRLHYQVDLIVGDANMALYRYSGSSGSKQESFDIRGLDPMVTTVLEWGHSMTDDQGADFPVHANQYTGGGMRAMSRNPDTVKEKADRRKLRQKANKARGSTEPAPTGTGSPQGEGVSGAAASGSQRSAEPAHPPGGKAQSGKVGKGGKSSKGKDKGKGKGKY</sequence>